<sequence length="250" mass="26165">MTTKNVLECTGRYNSLVRNGLGGTIDKPCANSWNLQFYCDKTDVDAWLNTAENLKARLRAEWNDTARNFVIPPEVVNYVTNVENEYCESDEYGVCTKKWLPEPSWIDAGWNQTASATIAKWCARVACALEILDNVRNLEGPVEAAQENTAPELDEHIAKGIGAIGEGLGEAIGEVGKGTGEALGEIGKGTGDAVGAIGQGTGDAVGAIGQGTGAGLKGLGDALAWLPIGLGIAGAAGLVVGGIYLVRMNK</sequence>
<feature type="transmembrane region" description="Helical" evidence="1">
    <location>
        <begin position="224"/>
        <end position="246"/>
    </location>
</feature>
<keyword evidence="3" id="KW-1185">Reference proteome</keyword>
<evidence type="ECO:0000256" key="1">
    <source>
        <dbReference type="SAM" id="Phobius"/>
    </source>
</evidence>
<dbReference type="Proteomes" id="UP001139031">
    <property type="component" value="Unassembled WGS sequence"/>
</dbReference>
<evidence type="ECO:0000313" key="3">
    <source>
        <dbReference type="Proteomes" id="UP001139031"/>
    </source>
</evidence>
<dbReference type="RefSeq" id="WP_224191439.1">
    <property type="nucleotide sequence ID" value="NZ_JAIRAU010000008.1"/>
</dbReference>
<organism evidence="2 3">
    <name type="scientific">Nannocystis pusilla</name>
    <dbReference type="NCBI Taxonomy" id="889268"/>
    <lineage>
        <taxon>Bacteria</taxon>
        <taxon>Pseudomonadati</taxon>
        <taxon>Myxococcota</taxon>
        <taxon>Polyangia</taxon>
        <taxon>Nannocystales</taxon>
        <taxon>Nannocystaceae</taxon>
        <taxon>Nannocystis</taxon>
    </lineage>
</organism>
<keyword evidence="1" id="KW-1133">Transmembrane helix</keyword>
<evidence type="ECO:0000313" key="2">
    <source>
        <dbReference type="EMBL" id="MBZ5709666.1"/>
    </source>
</evidence>
<gene>
    <name evidence="2" type="ORF">K7C98_10365</name>
</gene>
<comment type="caution">
    <text evidence="2">The sequence shown here is derived from an EMBL/GenBank/DDBJ whole genome shotgun (WGS) entry which is preliminary data.</text>
</comment>
<name>A0ABS7TNK4_9BACT</name>
<dbReference type="EMBL" id="JAIRAU010000008">
    <property type="protein sequence ID" value="MBZ5709666.1"/>
    <property type="molecule type" value="Genomic_DNA"/>
</dbReference>
<accession>A0ABS7TNK4</accession>
<keyword evidence="1" id="KW-0472">Membrane</keyword>
<protein>
    <submittedName>
        <fullName evidence="2">Uncharacterized protein</fullName>
    </submittedName>
</protein>
<reference evidence="2" key="1">
    <citation type="submission" date="2021-08" db="EMBL/GenBank/DDBJ databases">
        <authorList>
            <person name="Stevens D.C."/>
        </authorList>
    </citation>
    <scope>NUCLEOTIDE SEQUENCE</scope>
    <source>
        <strain evidence="2">DSM 53165</strain>
    </source>
</reference>
<proteinExistence type="predicted"/>
<keyword evidence="1" id="KW-0812">Transmembrane</keyword>